<dbReference type="AlphaFoldDB" id="A0A1Y2AIR6"/>
<sequence length="396" mass="46635">MKNVEANGENKNKSNNEENKIKDIINNIDFNIEPADNRVHYLNTKVLYFSRHEGTIANFSTIARLLSFDVTVIEPWYSFEQRPECFKQDKCKSYVERMCDQYDYIVIGDIIPDSYIYLTNPCNAKIILEITNRFDLFVTDENIHDYLNKFGKAVMENENVIVVENNPFETFFACTHGVFIPKYYLIRPIGYAPPAVMKEEHNEVHDEIAFINHSGHDKSITLPNLEKLGIKFTKLPHRYGGPLVLATYKALLMLPYQVSIMKMMENFRYGVAMILPSERLFKELLRDDRYEFAQKELNDSLNGISNYVEFYNKEFRDLFVYFDTWEELPSIINNTDFDAKKRQVKEYMKKYEKKALELWAEVLDLIPAENMTINEKPLCDIPNFYNYEKISTNINN</sequence>
<protein>
    <submittedName>
        <fullName evidence="1">Uncharacterized protein</fullName>
    </submittedName>
</protein>
<dbReference type="OrthoDB" id="543916at2759"/>
<gene>
    <name evidence="1" type="ORF">LY90DRAFT_676104</name>
</gene>
<evidence type="ECO:0000313" key="2">
    <source>
        <dbReference type="Proteomes" id="UP000193920"/>
    </source>
</evidence>
<dbReference type="STRING" id="1754190.A0A1Y2AIR6"/>
<keyword evidence="2" id="KW-1185">Reference proteome</keyword>
<evidence type="ECO:0000313" key="1">
    <source>
        <dbReference type="EMBL" id="ORY21825.1"/>
    </source>
</evidence>
<dbReference type="Proteomes" id="UP000193920">
    <property type="component" value="Unassembled WGS sequence"/>
</dbReference>
<comment type="caution">
    <text evidence="1">The sequence shown here is derived from an EMBL/GenBank/DDBJ whole genome shotgun (WGS) entry which is preliminary data.</text>
</comment>
<dbReference type="EMBL" id="MCOG01000258">
    <property type="protein sequence ID" value="ORY21825.1"/>
    <property type="molecule type" value="Genomic_DNA"/>
</dbReference>
<proteinExistence type="predicted"/>
<reference evidence="1 2" key="1">
    <citation type="submission" date="2016-08" db="EMBL/GenBank/DDBJ databases">
        <title>A Parts List for Fungal Cellulosomes Revealed by Comparative Genomics.</title>
        <authorList>
            <consortium name="DOE Joint Genome Institute"/>
            <person name="Haitjema C.H."/>
            <person name="Gilmore S.P."/>
            <person name="Henske J.K."/>
            <person name="Solomon K.V."/>
            <person name="De Groot R."/>
            <person name="Kuo A."/>
            <person name="Mondo S.J."/>
            <person name="Salamov A.A."/>
            <person name="Labutti K."/>
            <person name="Zhao Z."/>
            <person name="Chiniquy J."/>
            <person name="Barry K."/>
            <person name="Brewer H.M."/>
            <person name="Purvine S.O."/>
            <person name="Wright A.T."/>
            <person name="Boxma B."/>
            <person name="Van Alen T."/>
            <person name="Hackstein J.H."/>
            <person name="Baker S.E."/>
            <person name="Grigoriev I.V."/>
            <person name="O'Malley M.A."/>
        </authorList>
    </citation>
    <scope>NUCLEOTIDE SEQUENCE [LARGE SCALE GENOMIC DNA]</scope>
    <source>
        <strain evidence="1 2">G1</strain>
    </source>
</reference>
<accession>A0A1Y2AIR6</accession>
<organism evidence="1 2">
    <name type="scientific">Neocallimastix californiae</name>
    <dbReference type="NCBI Taxonomy" id="1754190"/>
    <lineage>
        <taxon>Eukaryota</taxon>
        <taxon>Fungi</taxon>
        <taxon>Fungi incertae sedis</taxon>
        <taxon>Chytridiomycota</taxon>
        <taxon>Chytridiomycota incertae sedis</taxon>
        <taxon>Neocallimastigomycetes</taxon>
        <taxon>Neocallimastigales</taxon>
        <taxon>Neocallimastigaceae</taxon>
        <taxon>Neocallimastix</taxon>
    </lineage>
</organism>
<name>A0A1Y2AIR6_9FUNG</name>